<dbReference type="FunFam" id="3.80.10.10:FF:000379">
    <property type="entry name" value="Protein NSP-INTERACTING KINASE 2"/>
    <property type="match status" value="1"/>
</dbReference>
<feature type="domain" description="Protein kinase" evidence="11">
    <location>
        <begin position="406"/>
        <end position="674"/>
    </location>
</feature>
<dbReference type="Proteomes" id="UP001153076">
    <property type="component" value="Unassembled WGS sequence"/>
</dbReference>
<dbReference type="InterPro" id="IPR013210">
    <property type="entry name" value="LRR_N_plant-typ"/>
</dbReference>
<dbReference type="EMBL" id="JAKOGI010000885">
    <property type="protein sequence ID" value="KAJ8429542.1"/>
    <property type="molecule type" value="Genomic_DNA"/>
</dbReference>
<evidence type="ECO:0000313" key="12">
    <source>
        <dbReference type="EMBL" id="KAJ8429542.1"/>
    </source>
</evidence>
<keyword evidence="6 9" id="KW-1133">Transmembrane helix</keyword>
<dbReference type="Pfam" id="PF07714">
    <property type="entry name" value="PK_Tyr_Ser-Thr"/>
    <property type="match status" value="1"/>
</dbReference>
<keyword evidence="3 9" id="KW-0812">Transmembrane</keyword>
<dbReference type="InterPro" id="IPR017441">
    <property type="entry name" value="Protein_kinase_ATP_BS"/>
</dbReference>
<name>A0A9Q1JRG9_9CARY</name>
<dbReference type="Pfam" id="PF00560">
    <property type="entry name" value="LRR_1"/>
    <property type="match status" value="2"/>
</dbReference>
<keyword evidence="4 10" id="KW-0732">Signal</keyword>
<comment type="subcellular location">
    <subcellularLocation>
        <location evidence="1">Membrane</location>
        <topology evidence="1">Single-pass type I membrane protein</topology>
    </subcellularLocation>
</comment>
<feature type="transmembrane region" description="Helical" evidence="9">
    <location>
        <begin position="311"/>
        <end position="333"/>
    </location>
</feature>
<accession>A0A9Q1JRG9</accession>
<reference evidence="12" key="1">
    <citation type="submission" date="2022-04" db="EMBL/GenBank/DDBJ databases">
        <title>Carnegiea gigantea Genome sequencing and assembly v2.</title>
        <authorList>
            <person name="Copetti D."/>
            <person name="Sanderson M.J."/>
            <person name="Burquez A."/>
            <person name="Wojciechowski M.F."/>
        </authorList>
    </citation>
    <scope>NUCLEOTIDE SEQUENCE</scope>
    <source>
        <strain evidence="12">SGP5-SGP5p</strain>
        <tissue evidence="12">Aerial part</tissue>
    </source>
</reference>
<dbReference type="GO" id="GO:0004674">
    <property type="term" value="F:protein serine/threonine kinase activity"/>
    <property type="evidence" value="ECO:0007669"/>
    <property type="project" value="UniProtKB-EC"/>
</dbReference>
<keyword evidence="8" id="KW-0067">ATP-binding</keyword>
<keyword evidence="13" id="KW-1185">Reference proteome</keyword>
<dbReference type="GO" id="GO:0005524">
    <property type="term" value="F:ATP binding"/>
    <property type="evidence" value="ECO:0007669"/>
    <property type="project" value="UniProtKB-UniRule"/>
</dbReference>
<sequence>MFQNLGFITFSLLPFLLFMPISADTELRALTEIKASLDPENKFLKTWQINGDPCGGSFEGVACNDRRKIANISLQGRGLAGKLSPAIGDLKSLSGLYLHYNSISGEIPAEIGNLTELVDLYLNVNNFSGIIPSEVGHMASLQVLDLCCNQLTGSIPTALGSLSKLGVLSLQYNQVNGTIPPSLGNLSMLKRLDLSYNHLSGPIPMTISNIQPLQFLDVRNNSLSGAVPTTLKRLNAGFSYGNNTNLCGARYPLLRACTAFDNADVIINTPQPFGLNILKNHTSSKHEPKTANMQNSAYPPTSSNHTRFPQAVIVVGTITAAVILVFAGLLMFFRYRRRKQKIGSNGEVSESRLSNDHAIDLHIKTPSPLVSLAYSAGWDPLADSLNTVLQRFRCNLEEIESATQYFSEANVIGRGNFSTVYRGVLRDRSVVAIKSISLSSCKVEAEEFVKGMNLLASLQHENLVGLRGFCCSRGRGECYLVYDFAPNGNLLKCLTECDGSGLILDWSTRVNIINGIAKGLHYLHKENASKPPVVHQNICAEKILIDGRFNPLISDAGIPKILADDSIFSTLKISAAMGYLAPEYITTGRFTEKSDVYAFGFTVLHILAGTQQITTAMRSAAESCRLEDFMDRNLDGNSSVSEATLMVKLALSCTEELPDQRPDMEAVVQEIDRLCCSGS</sequence>
<evidence type="ECO:0000256" key="4">
    <source>
        <dbReference type="ARBA" id="ARBA00022729"/>
    </source>
</evidence>
<keyword evidence="8" id="KW-0547">Nucleotide-binding</keyword>
<dbReference type="InterPro" id="IPR051824">
    <property type="entry name" value="LRR_Rcpt-Like_S/T_Kinase"/>
</dbReference>
<evidence type="ECO:0000256" key="6">
    <source>
        <dbReference type="ARBA" id="ARBA00022989"/>
    </source>
</evidence>
<dbReference type="Gene3D" id="3.30.200.20">
    <property type="entry name" value="Phosphorylase Kinase, domain 1"/>
    <property type="match status" value="1"/>
</dbReference>
<evidence type="ECO:0000256" key="9">
    <source>
        <dbReference type="SAM" id="Phobius"/>
    </source>
</evidence>
<evidence type="ECO:0000256" key="2">
    <source>
        <dbReference type="ARBA" id="ARBA00022614"/>
    </source>
</evidence>
<organism evidence="12 13">
    <name type="scientific">Carnegiea gigantea</name>
    <dbReference type="NCBI Taxonomy" id="171969"/>
    <lineage>
        <taxon>Eukaryota</taxon>
        <taxon>Viridiplantae</taxon>
        <taxon>Streptophyta</taxon>
        <taxon>Embryophyta</taxon>
        <taxon>Tracheophyta</taxon>
        <taxon>Spermatophyta</taxon>
        <taxon>Magnoliopsida</taxon>
        <taxon>eudicotyledons</taxon>
        <taxon>Gunneridae</taxon>
        <taxon>Pentapetalae</taxon>
        <taxon>Caryophyllales</taxon>
        <taxon>Cactineae</taxon>
        <taxon>Cactaceae</taxon>
        <taxon>Cactoideae</taxon>
        <taxon>Echinocereeae</taxon>
        <taxon>Carnegiea</taxon>
    </lineage>
</organism>
<dbReference type="SUPFAM" id="SSF52058">
    <property type="entry name" value="L domain-like"/>
    <property type="match status" value="1"/>
</dbReference>
<dbReference type="OrthoDB" id="676979at2759"/>
<comment type="caution">
    <text evidence="12">The sequence shown here is derived from an EMBL/GenBank/DDBJ whole genome shotgun (WGS) entry which is preliminary data.</text>
</comment>
<keyword evidence="7 9" id="KW-0472">Membrane</keyword>
<evidence type="ECO:0000256" key="1">
    <source>
        <dbReference type="ARBA" id="ARBA00004479"/>
    </source>
</evidence>
<keyword evidence="5" id="KW-0677">Repeat</keyword>
<dbReference type="InterPro" id="IPR001611">
    <property type="entry name" value="Leu-rich_rpt"/>
</dbReference>
<feature type="signal peptide" evidence="10">
    <location>
        <begin position="1"/>
        <end position="23"/>
    </location>
</feature>
<evidence type="ECO:0000256" key="3">
    <source>
        <dbReference type="ARBA" id="ARBA00022692"/>
    </source>
</evidence>
<evidence type="ECO:0000256" key="7">
    <source>
        <dbReference type="ARBA" id="ARBA00023136"/>
    </source>
</evidence>
<evidence type="ECO:0000259" key="11">
    <source>
        <dbReference type="PROSITE" id="PS50011"/>
    </source>
</evidence>
<feature type="binding site" evidence="8">
    <location>
        <position position="434"/>
    </location>
    <ligand>
        <name>ATP</name>
        <dbReference type="ChEBI" id="CHEBI:30616"/>
    </ligand>
</feature>
<dbReference type="InterPro" id="IPR000719">
    <property type="entry name" value="Prot_kinase_dom"/>
</dbReference>
<dbReference type="AlphaFoldDB" id="A0A9Q1JRG9"/>
<evidence type="ECO:0000313" key="13">
    <source>
        <dbReference type="Proteomes" id="UP001153076"/>
    </source>
</evidence>
<evidence type="ECO:0000256" key="5">
    <source>
        <dbReference type="ARBA" id="ARBA00022737"/>
    </source>
</evidence>
<dbReference type="PROSITE" id="PS50011">
    <property type="entry name" value="PROTEIN_KINASE_DOM"/>
    <property type="match status" value="1"/>
</dbReference>
<keyword evidence="2" id="KW-0433">Leucine-rich repeat</keyword>
<dbReference type="InterPro" id="IPR011009">
    <property type="entry name" value="Kinase-like_dom_sf"/>
</dbReference>
<dbReference type="Gene3D" id="3.80.10.10">
    <property type="entry name" value="Ribonuclease Inhibitor"/>
    <property type="match status" value="2"/>
</dbReference>
<dbReference type="PANTHER" id="PTHR48006:SF28">
    <property type="entry name" value="LEUCINE-RICH REPEAT PROTEIN KINASE FAMILY PROTEIN"/>
    <property type="match status" value="1"/>
</dbReference>
<dbReference type="InterPro" id="IPR032675">
    <property type="entry name" value="LRR_dom_sf"/>
</dbReference>
<evidence type="ECO:0000256" key="10">
    <source>
        <dbReference type="SAM" id="SignalP"/>
    </source>
</evidence>
<dbReference type="InterPro" id="IPR001245">
    <property type="entry name" value="Ser-Thr/Tyr_kinase_cat_dom"/>
</dbReference>
<proteinExistence type="predicted"/>
<dbReference type="GO" id="GO:0016020">
    <property type="term" value="C:membrane"/>
    <property type="evidence" value="ECO:0007669"/>
    <property type="project" value="UniProtKB-SubCell"/>
</dbReference>
<dbReference type="PROSITE" id="PS00107">
    <property type="entry name" value="PROTEIN_KINASE_ATP"/>
    <property type="match status" value="1"/>
</dbReference>
<protein>
    <recommendedName>
        <fullName evidence="11">Protein kinase domain-containing protein</fullName>
    </recommendedName>
</protein>
<dbReference type="InterPro" id="IPR055414">
    <property type="entry name" value="LRR_R13L4/SHOC2-like"/>
</dbReference>
<dbReference type="Pfam" id="PF23598">
    <property type="entry name" value="LRR_14"/>
    <property type="match status" value="1"/>
</dbReference>
<dbReference type="SUPFAM" id="SSF56112">
    <property type="entry name" value="Protein kinase-like (PK-like)"/>
    <property type="match status" value="1"/>
</dbReference>
<dbReference type="Pfam" id="PF08263">
    <property type="entry name" value="LRRNT_2"/>
    <property type="match status" value="1"/>
</dbReference>
<feature type="chain" id="PRO_5040235334" description="Protein kinase domain-containing protein" evidence="10">
    <location>
        <begin position="24"/>
        <end position="679"/>
    </location>
</feature>
<gene>
    <name evidence="12" type="ORF">Cgig2_008374</name>
</gene>
<evidence type="ECO:0000256" key="8">
    <source>
        <dbReference type="PROSITE-ProRule" id="PRU10141"/>
    </source>
</evidence>
<dbReference type="Gene3D" id="1.10.510.10">
    <property type="entry name" value="Transferase(Phosphotransferase) domain 1"/>
    <property type="match status" value="1"/>
</dbReference>
<dbReference type="FunFam" id="3.30.200.20:FF:000371">
    <property type="entry name" value="Protein NSP-INTERACTING KINASE 2"/>
    <property type="match status" value="1"/>
</dbReference>
<dbReference type="PANTHER" id="PTHR48006">
    <property type="entry name" value="LEUCINE-RICH REPEAT-CONTAINING PROTEIN DDB_G0281931-RELATED"/>
    <property type="match status" value="1"/>
</dbReference>